<dbReference type="InterPro" id="IPR014781">
    <property type="entry name" value="Anthrax_toxin_lethal/edema_N/C"/>
</dbReference>
<evidence type="ECO:0000256" key="5">
    <source>
        <dbReference type="ARBA" id="ARBA00022722"/>
    </source>
</evidence>
<dbReference type="SUPFAM" id="SSF53933">
    <property type="entry name" value="Microbial ribonucleases"/>
    <property type="match status" value="1"/>
</dbReference>
<protein>
    <recommendedName>
        <fullName evidence="3">Ribonuclease</fullName>
    </recommendedName>
</protein>
<dbReference type="Gene3D" id="3.40.390.10">
    <property type="entry name" value="Collagenase (Catalytic Domain)"/>
    <property type="match status" value="1"/>
</dbReference>
<dbReference type="Gene3D" id="3.10.450.30">
    <property type="entry name" value="Microbial ribonucleases"/>
    <property type="match status" value="1"/>
</dbReference>
<dbReference type="Pfam" id="PF07737">
    <property type="entry name" value="ATLF"/>
    <property type="match status" value="1"/>
</dbReference>
<dbReference type="InterPro" id="IPR024079">
    <property type="entry name" value="MetalloPept_cat_dom_sf"/>
</dbReference>
<dbReference type="InterPro" id="IPR016191">
    <property type="entry name" value="Ribonuclease/ribotoxin"/>
</dbReference>
<accession>A0A6C0QW30</accession>
<evidence type="ECO:0000313" key="9">
    <source>
        <dbReference type="Proteomes" id="UP000464330"/>
    </source>
</evidence>
<keyword evidence="4" id="KW-0964">Secreted</keyword>
<dbReference type="PRINTS" id="PR00117">
    <property type="entry name" value="BARNASE"/>
</dbReference>
<dbReference type="RefSeq" id="WP_336507011.1">
    <property type="nucleotide sequence ID" value="NZ_CP019717.1"/>
</dbReference>
<dbReference type="GO" id="GO:0004521">
    <property type="term" value="F:RNA endonuclease activity"/>
    <property type="evidence" value="ECO:0007669"/>
    <property type="project" value="InterPro"/>
</dbReference>
<dbReference type="GO" id="GO:0005576">
    <property type="term" value="C:extracellular region"/>
    <property type="evidence" value="ECO:0007669"/>
    <property type="project" value="UniProtKB-SubCell"/>
</dbReference>
<feature type="domain" description="ATLF-like" evidence="7">
    <location>
        <begin position="1"/>
        <end position="164"/>
    </location>
</feature>
<dbReference type="InterPro" id="IPR000026">
    <property type="entry name" value="N1-like"/>
</dbReference>
<gene>
    <name evidence="8" type="ORF">ERICV_03890</name>
</gene>
<keyword evidence="6" id="KW-0378">Hydrolase</keyword>
<dbReference type="InterPro" id="IPR001887">
    <property type="entry name" value="Barnase"/>
</dbReference>
<dbReference type="SUPFAM" id="SSF55486">
    <property type="entry name" value="Metalloproteases ('zincins'), catalytic domain"/>
    <property type="match status" value="1"/>
</dbReference>
<dbReference type="AlphaFoldDB" id="A0A6C0QW30"/>
<sequence length="279" mass="31961">MIVDTYIFPTWMGYTLTSSVPKNGLSSIVSKMNKDGAIIFTDQDGAARGKDTKGAYDKESKSLWVQINHEGHNLEKDADRKTLFHEFGRAQDELLFKNQSKKENFQKIYEVEKNNITIDDSIKKNAEEFFAGVFSNLFSPDSKKREQIQTEAPKTSEFIRNLYQHATDFNGVKNYLIQYKILPLNFITKAEASKLGWKPGVDLNKVAPGKSIGGDVFKNLEGKLPKKDGRTWYEVDIDFKGGKRGAKRILFANDRGNEVTLIYKTEDHYKTFQKLYEKE</sequence>
<dbReference type="Pfam" id="PF00545">
    <property type="entry name" value="Ribonuclease"/>
    <property type="match status" value="1"/>
</dbReference>
<dbReference type="CDD" id="cd20493">
    <property type="entry name" value="M34_ATLF_C-like"/>
    <property type="match status" value="1"/>
</dbReference>
<comment type="similarity">
    <text evidence="2">Belongs to the ribonuclease N1/T1 family.</text>
</comment>
<dbReference type="GO" id="GO:0003723">
    <property type="term" value="F:RNA binding"/>
    <property type="evidence" value="ECO:0007669"/>
    <property type="project" value="InterPro"/>
</dbReference>
<keyword evidence="5" id="KW-0540">Nuclease</keyword>
<evidence type="ECO:0000256" key="2">
    <source>
        <dbReference type="ARBA" id="ARBA00009006"/>
    </source>
</evidence>
<evidence type="ECO:0000256" key="3">
    <source>
        <dbReference type="ARBA" id="ARBA00022214"/>
    </source>
</evidence>
<evidence type="ECO:0000256" key="4">
    <source>
        <dbReference type="ARBA" id="ARBA00022525"/>
    </source>
</evidence>
<dbReference type="Proteomes" id="UP000464330">
    <property type="component" value="Chromosome"/>
</dbReference>
<dbReference type="EMBL" id="CP019717">
    <property type="protein sequence ID" value="QHZ52984.1"/>
    <property type="molecule type" value="Genomic_DNA"/>
</dbReference>
<dbReference type="GO" id="GO:0008237">
    <property type="term" value="F:metallopeptidase activity"/>
    <property type="evidence" value="ECO:0007669"/>
    <property type="project" value="InterPro"/>
</dbReference>
<name>A0A6C0QW30_9BACL</name>
<evidence type="ECO:0000313" key="8">
    <source>
        <dbReference type="EMBL" id="QHZ52984.1"/>
    </source>
</evidence>
<proteinExistence type="inferred from homology"/>
<dbReference type="InterPro" id="IPR047568">
    <property type="entry name" value="ATLF-like_dom"/>
</dbReference>
<reference evidence="8 9" key="1">
    <citation type="journal article" date="2020" name="Int. J. Med. Microbiol.">
        <title>Discovery of Paenibacillus larvae ERIC V: Phenotypic and genomic comparison to genotypes ERIC I-IV reveal different inventories of virulence factors which correlate with epidemiological prevalences of American Foulbrood.</title>
        <authorList>
            <person name="Beims H."/>
            <person name="Bunk B."/>
            <person name="Erler S."/>
            <person name="Mohr K.I."/>
            <person name="Sproer C."/>
            <person name="Pradella S."/>
            <person name="Gunther G."/>
            <person name="Rohde M."/>
            <person name="von der Ohe W."/>
            <person name="Steinert M."/>
        </authorList>
    </citation>
    <scope>NUCLEOTIDE SEQUENCE [LARGE SCALE GENOMIC DNA]</scope>
    <source>
        <strain evidence="8">Eric_V</strain>
    </source>
</reference>
<evidence type="ECO:0000256" key="1">
    <source>
        <dbReference type="ARBA" id="ARBA00004613"/>
    </source>
</evidence>
<evidence type="ECO:0000259" key="7">
    <source>
        <dbReference type="PROSITE" id="PS51995"/>
    </source>
</evidence>
<comment type="subcellular location">
    <subcellularLocation>
        <location evidence="1">Secreted</location>
    </subcellularLocation>
</comment>
<dbReference type="PROSITE" id="PS51995">
    <property type="entry name" value="ATLF"/>
    <property type="match status" value="1"/>
</dbReference>
<organism evidence="8 9">
    <name type="scientific">Paenibacillus larvae subsp. larvae</name>
    <dbReference type="NCBI Taxonomy" id="147375"/>
    <lineage>
        <taxon>Bacteria</taxon>
        <taxon>Bacillati</taxon>
        <taxon>Bacillota</taxon>
        <taxon>Bacilli</taxon>
        <taxon>Bacillales</taxon>
        <taxon>Paenibacillaceae</taxon>
        <taxon>Paenibacillus</taxon>
    </lineage>
</organism>
<evidence type="ECO:0000256" key="6">
    <source>
        <dbReference type="ARBA" id="ARBA00022801"/>
    </source>
</evidence>